<evidence type="ECO:0000313" key="1">
    <source>
        <dbReference type="EMBL" id="GEQ05523.1"/>
    </source>
</evidence>
<reference evidence="2 3" key="1">
    <citation type="submission" date="2018-06" db="EMBL/GenBank/DDBJ databases">
        <authorList>
            <consortium name="Pathogen Informatics"/>
            <person name="Doyle S."/>
        </authorList>
    </citation>
    <scope>NUCLEOTIDE SEQUENCE [LARGE SCALE GENOMIC DNA]</scope>
    <source>
        <strain evidence="2 3">NCTC12195</strain>
    </source>
</reference>
<dbReference type="AlphaFoldDB" id="A0A0D0RNG4"/>
<proteinExistence type="predicted"/>
<evidence type="ECO:0000313" key="4">
    <source>
        <dbReference type="Proteomes" id="UP000321057"/>
    </source>
</evidence>
<reference evidence="1 4" key="2">
    <citation type="submission" date="2019-07" db="EMBL/GenBank/DDBJ databases">
        <title>Whole genome shotgun sequence of Staphylococcus gallinarum NBRC 109767.</title>
        <authorList>
            <person name="Hosoyama A."/>
            <person name="Uohara A."/>
            <person name="Ohji S."/>
            <person name="Ichikawa N."/>
        </authorList>
    </citation>
    <scope>NUCLEOTIDE SEQUENCE [LARGE SCALE GENOMIC DNA]</scope>
    <source>
        <strain evidence="1 4">NBRC 109767</strain>
    </source>
</reference>
<dbReference type="NCBIfam" id="TIGR01636">
    <property type="entry name" value="phage_rinA"/>
    <property type="match status" value="1"/>
</dbReference>
<name>A0A0D0RNG4_STAGA</name>
<dbReference type="EMBL" id="BKAX01000003">
    <property type="protein sequence ID" value="GEQ05523.1"/>
    <property type="molecule type" value="Genomic_DNA"/>
</dbReference>
<dbReference type="Proteomes" id="UP000321057">
    <property type="component" value="Unassembled WGS sequence"/>
</dbReference>
<dbReference type="OrthoDB" id="2735906at2"/>
<dbReference type="RefSeq" id="WP_042738325.1">
    <property type="nucleotide sequence ID" value="NZ_BKAX01000003.1"/>
</dbReference>
<evidence type="ECO:0000313" key="3">
    <source>
        <dbReference type="Proteomes" id="UP000255277"/>
    </source>
</evidence>
<evidence type="ECO:0000313" key="2">
    <source>
        <dbReference type="EMBL" id="SUM33776.1"/>
    </source>
</evidence>
<accession>A0A0D0RNG4</accession>
<dbReference type="EMBL" id="UHDK01000001">
    <property type="protein sequence ID" value="SUM33776.1"/>
    <property type="molecule type" value="Genomic_DNA"/>
</dbReference>
<keyword evidence="4" id="KW-1185">Reference proteome</keyword>
<dbReference type="InterPro" id="IPR006523">
    <property type="entry name" value="RinA"/>
</dbReference>
<organism evidence="2 3">
    <name type="scientific">Staphylococcus gallinarum</name>
    <dbReference type="NCBI Taxonomy" id="1293"/>
    <lineage>
        <taxon>Bacteria</taxon>
        <taxon>Bacillati</taxon>
        <taxon>Bacillota</taxon>
        <taxon>Bacilli</taxon>
        <taxon>Bacillales</taxon>
        <taxon>Staphylococcaceae</taxon>
        <taxon>Staphylococcus</taxon>
    </lineage>
</organism>
<gene>
    <name evidence="2" type="ORF">NCTC12195_03245</name>
    <name evidence="1" type="ORF">SGA02_13510</name>
</gene>
<dbReference type="Proteomes" id="UP000255277">
    <property type="component" value="Unassembled WGS sequence"/>
</dbReference>
<dbReference type="STRING" id="1293.SH09_03910"/>
<sequence>MKLSKPDLKKVEEFWENLNNMKGQLAYRRYELLYQPTDTNIGGGKSNLISSPIEREVIKLHEDELYTNLSKTITAIEDIYRNATPEQKEIADYRYWEKDILIYEWEDIAQALTEKRNDGKIISVYSVLRLRRKMMEETAKRIGYIHFD</sequence>
<protein>
    <submittedName>
        <fullName evidence="2">Phage transcriptional regulator</fullName>
    </submittedName>
</protein>